<sequence>MTMTAKNDKKWYFNTRTEQAELGPKSPISERMGPYDTEEDALNAWKIVEERNRKWEEQDRGWR</sequence>
<accession>A0A430FD59</accession>
<evidence type="ECO:0008006" key="3">
    <source>
        <dbReference type="Google" id="ProtNLM"/>
    </source>
</evidence>
<reference evidence="1 2" key="1">
    <citation type="submission" date="2018-09" db="EMBL/GenBank/DDBJ databases">
        <title>Characterization of the phylogenetic diversity of five novel species belonging to the genus Bifidobacterium.</title>
        <authorList>
            <person name="Lugli G.A."/>
            <person name="Duranti S."/>
            <person name="Milani C."/>
        </authorList>
    </citation>
    <scope>NUCLEOTIDE SEQUENCE [LARGE SCALE GENOMIC DNA]</scope>
    <source>
        <strain evidence="1 2">2028B</strain>
    </source>
</reference>
<organism evidence="1 2">
    <name type="scientific">Bifidobacterium callimiconis</name>
    <dbReference type="NCBI Taxonomy" id="2306973"/>
    <lineage>
        <taxon>Bacteria</taxon>
        <taxon>Bacillati</taxon>
        <taxon>Actinomycetota</taxon>
        <taxon>Actinomycetes</taxon>
        <taxon>Bifidobacteriales</taxon>
        <taxon>Bifidobacteriaceae</taxon>
        <taxon>Bifidobacterium</taxon>
    </lineage>
</organism>
<proteinExistence type="predicted"/>
<keyword evidence="2" id="KW-1185">Reference proteome</keyword>
<evidence type="ECO:0000313" key="1">
    <source>
        <dbReference type="EMBL" id="RSX50769.1"/>
    </source>
</evidence>
<dbReference type="AlphaFoldDB" id="A0A430FD59"/>
<gene>
    <name evidence="1" type="ORF">D2E23_1434</name>
</gene>
<comment type="caution">
    <text evidence="1">The sequence shown here is derived from an EMBL/GenBank/DDBJ whole genome shotgun (WGS) entry which is preliminary data.</text>
</comment>
<dbReference type="Proteomes" id="UP000288607">
    <property type="component" value="Unassembled WGS sequence"/>
</dbReference>
<evidence type="ECO:0000313" key="2">
    <source>
        <dbReference type="Proteomes" id="UP000288607"/>
    </source>
</evidence>
<name>A0A430FD59_9BIFI</name>
<protein>
    <recommendedName>
        <fullName evidence="3">Methionine aminopeptidase</fullName>
    </recommendedName>
</protein>
<dbReference type="EMBL" id="QXGJ01000006">
    <property type="protein sequence ID" value="RSX50769.1"/>
    <property type="molecule type" value="Genomic_DNA"/>
</dbReference>